<dbReference type="InterPro" id="IPR046341">
    <property type="entry name" value="SET_dom_sf"/>
</dbReference>
<dbReference type="GO" id="GO:0008757">
    <property type="term" value="F:S-adenosylmethionine-dependent methyltransferase activity"/>
    <property type="evidence" value="ECO:0007669"/>
    <property type="project" value="UniProtKB-ARBA"/>
</dbReference>
<dbReference type="PANTHER" id="PTHR46455">
    <property type="entry name" value="SET AND MYND DOMAIN CONTAINING, ARTHROPOD-SPECIFIC, MEMBER 4, ISOFORM A"/>
    <property type="match status" value="1"/>
</dbReference>
<reference evidence="2" key="1">
    <citation type="submission" date="2022-01" db="UniProtKB">
        <authorList>
            <consortium name="EnsemblMetazoa"/>
        </authorList>
    </citation>
    <scope>IDENTIFICATION</scope>
</reference>
<sequence length="438" mass="50503">MSDINELLMKKNPLLKDVIWEVRNTKYAGQGLFAKRNVENGEIIFKEVPIVVGPRMTGLQLTACIVCCSVKKPLRKCFKNCHLPVCSSECENSPEHDKECKVLRQILINDDLWSLKLYHILTQLRCLLVEEEDREIIKKLHANSKESVRKEIYKIKEIVGDFLSESDEEWIEHCCGVLNSTAYEITFGADTPLSLRGLYPLAAIMNHDCSPNTRHFYSKEDPFMMIVVATKRIAQGEEITNTYCPLLWATNSRRVFLHMTKEFLCRCLRCQDPTEFGSYLSAFWCKCGGTYLPILPLNFHSKWKCDKCNSLLNPLEVSQIQSNIKKLSVEQMESILHPNNTIVAQFKMEAIRSLGERIEELATEELIKKEKYERELMIINDKLMLGDTRTKGILSLALYKSLREKRRRNVHFDDEELKANLQIAKAILGEDNTAPSFE</sequence>
<dbReference type="RefSeq" id="XP_014247808.1">
    <property type="nucleotide sequence ID" value="XM_014392322.2"/>
</dbReference>
<evidence type="ECO:0000313" key="2">
    <source>
        <dbReference type="EnsemblMetazoa" id="XP_014247808.1"/>
    </source>
</evidence>
<dbReference type="InterPro" id="IPR053010">
    <property type="entry name" value="SET_SmydA-8"/>
</dbReference>
<dbReference type="OrthoDB" id="5945798at2759"/>
<organism evidence="2 3">
    <name type="scientific">Cimex lectularius</name>
    <name type="common">Bed bug</name>
    <name type="synonym">Acanthia lectularia</name>
    <dbReference type="NCBI Taxonomy" id="79782"/>
    <lineage>
        <taxon>Eukaryota</taxon>
        <taxon>Metazoa</taxon>
        <taxon>Ecdysozoa</taxon>
        <taxon>Arthropoda</taxon>
        <taxon>Hexapoda</taxon>
        <taxon>Insecta</taxon>
        <taxon>Pterygota</taxon>
        <taxon>Neoptera</taxon>
        <taxon>Paraneoptera</taxon>
        <taxon>Hemiptera</taxon>
        <taxon>Heteroptera</taxon>
        <taxon>Panheteroptera</taxon>
        <taxon>Cimicomorpha</taxon>
        <taxon>Cimicidae</taxon>
        <taxon>Cimex</taxon>
    </lineage>
</organism>
<feature type="domain" description="SET" evidence="1">
    <location>
        <begin position="18"/>
        <end position="244"/>
    </location>
</feature>
<dbReference type="GeneID" id="106665694"/>
<dbReference type="GO" id="GO:0008276">
    <property type="term" value="F:protein methyltransferase activity"/>
    <property type="evidence" value="ECO:0007669"/>
    <property type="project" value="UniProtKB-ARBA"/>
</dbReference>
<dbReference type="PROSITE" id="PS50280">
    <property type="entry name" value="SET"/>
    <property type="match status" value="1"/>
</dbReference>
<evidence type="ECO:0000313" key="3">
    <source>
        <dbReference type="Proteomes" id="UP000494040"/>
    </source>
</evidence>
<dbReference type="OMA" id="MKKGFTC"/>
<dbReference type="GO" id="GO:0008170">
    <property type="term" value="F:N-methyltransferase activity"/>
    <property type="evidence" value="ECO:0007669"/>
    <property type="project" value="UniProtKB-ARBA"/>
</dbReference>
<name>A0A8I6RLZ6_CIMLE</name>
<dbReference type="InterPro" id="IPR001214">
    <property type="entry name" value="SET_dom"/>
</dbReference>
<proteinExistence type="predicted"/>
<dbReference type="Pfam" id="PF00856">
    <property type="entry name" value="SET"/>
    <property type="match status" value="1"/>
</dbReference>
<dbReference type="SUPFAM" id="SSF82199">
    <property type="entry name" value="SET domain"/>
    <property type="match status" value="1"/>
</dbReference>
<dbReference type="EnsemblMetazoa" id="XM_014392322.2">
    <property type="protein sequence ID" value="XP_014247808.1"/>
    <property type="gene ID" value="LOC106665694"/>
</dbReference>
<dbReference type="Proteomes" id="UP000494040">
    <property type="component" value="Unassembled WGS sequence"/>
</dbReference>
<keyword evidence="3" id="KW-1185">Reference proteome</keyword>
<dbReference type="PANTHER" id="PTHR46455:SF3">
    <property type="entry name" value="SET AND MYND DOMAIN CONTAINING, ARTHROPOD-SPECIFIC, MEMBER 9, ISOFORM A-RELATED"/>
    <property type="match status" value="1"/>
</dbReference>
<dbReference type="AlphaFoldDB" id="A0A8I6RLZ6"/>
<accession>A0A8I6RLZ6</accession>
<dbReference type="Gene3D" id="6.10.140.2220">
    <property type="match status" value="1"/>
</dbReference>
<dbReference type="Gene3D" id="2.170.270.10">
    <property type="entry name" value="SET domain"/>
    <property type="match status" value="1"/>
</dbReference>
<dbReference type="CDD" id="cd20071">
    <property type="entry name" value="SET_SMYD"/>
    <property type="match status" value="1"/>
</dbReference>
<evidence type="ECO:0000259" key="1">
    <source>
        <dbReference type="PROSITE" id="PS50280"/>
    </source>
</evidence>
<dbReference type="SMART" id="SM00317">
    <property type="entry name" value="SET"/>
    <property type="match status" value="1"/>
</dbReference>
<dbReference type="Gene3D" id="1.10.220.160">
    <property type="match status" value="1"/>
</dbReference>
<dbReference type="KEGG" id="clec:106665694"/>
<protein>
    <recommendedName>
        <fullName evidence="1">SET domain-containing protein</fullName>
    </recommendedName>
</protein>